<gene>
    <name evidence="2" type="ORF">RchiOBHm_Chr5g0018071</name>
</gene>
<name>A0A2P6Q6P0_ROSCH</name>
<dbReference type="OMA" id="RINTHPF"/>
<evidence type="ECO:0000256" key="1">
    <source>
        <dbReference type="SAM" id="MobiDB-lite"/>
    </source>
</evidence>
<dbReference type="Gramene" id="PRQ29829">
    <property type="protein sequence ID" value="PRQ29829"/>
    <property type="gene ID" value="RchiOBHm_Chr5g0018071"/>
</dbReference>
<evidence type="ECO:0000313" key="3">
    <source>
        <dbReference type="Proteomes" id="UP000238479"/>
    </source>
</evidence>
<keyword evidence="3" id="KW-1185">Reference proteome</keyword>
<proteinExistence type="predicted"/>
<comment type="caution">
    <text evidence="2">The sequence shown here is derived from an EMBL/GenBank/DDBJ whole genome shotgun (WGS) entry which is preliminary data.</text>
</comment>
<sequence length="232" mass="27253">MYLLPIHITLNSITIIINTRLATPFSTNTQHTRQRNRINTHPFPTHQPEHFQSLRDSVCLLQPPHHSRKSNLIRLSHVTENLHCIPHNSTLGIHAQQSIPHIHILLKANFRHNPMTFPPLLHIQQPSTRTEDTRQRKMRRHQPLGNHRLVNTHRLFLLTISGQSTNQSVPRHNIPLRHFQKQLLRIAQPPSFTITTQHRIPRVHIRLRHFIKHLVGITQMTTLRVQLNESIR</sequence>
<reference evidence="2 3" key="1">
    <citation type="journal article" date="2018" name="Nat. Genet.">
        <title>The Rosa genome provides new insights in the design of modern roses.</title>
        <authorList>
            <person name="Bendahmane M."/>
        </authorList>
    </citation>
    <scope>NUCLEOTIDE SEQUENCE [LARGE SCALE GENOMIC DNA]</scope>
    <source>
        <strain evidence="3">cv. Old Blush</strain>
    </source>
</reference>
<accession>A0A2P6Q6P0</accession>
<feature type="region of interest" description="Disordered" evidence="1">
    <location>
        <begin position="27"/>
        <end position="49"/>
    </location>
</feature>
<dbReference type="AlphaFoldDB" id="A0A2P6Q6P0"/>
<organism evidence="2 3">
    <name type="scientific">Rosa chinensis</name>
    <name type="common">China rose</name>
    <dbReference type="NCBI Taxonomy" id="74649"/>
    <lineage>
        <taxon>Eukaryota</taxon>
        <taxon>Viridiplantae</taxon>
        <taxon>Streptophyta</taxon>
        <taxon>Embryophyta</taxon>
        <taxon>Tracheophyta</taxon>
        <taxon>Spermatophyta</taxon>
        <taxon>Magnoliopsida</taxon>
        <taxon>eudicotyledons</taxon>
        <taxon>Gunneridae</taxon>
        <taxon>Pentapetalae</taxon>
        <taxon>rosids</taxon>
        <taxon>fabids</taxon>
        <taxon>Rosales</taxon>
        <taxon>Rosaceae</taxon>
        <taxon>Rosoideae</taxon>
        <taxon>Rosoideae incertae sedis</taxon>
        <taxon>Rosa</taxon>
    </lineage>
</organism>
<dbReference type="EMBL" id="PDCK01000043">
    <property type="protein sequence ID" value="PRQ29829.1"/>
    <property type="molecule type" value="Genomic_DNA"/>
</dbReference>
<evidence type="ECO:0000313" key="2">
    <source>
        <dbReference type="EMBL" id="PRQ29829.1"/>
    </source>
</evidence>
<dbReference type="Proteomes" id="UP000238479">
    <property type="component" value="Chromosome 5"/>
</dbReference>
<protein>
    <submittedName>
        <fullName evidence="2">Uncharacterized protein</fullName>
    </submittedName>
</protein>